<dbReference type="AlphaFoldDB" id="A0A0M5MEP1"/>
<dbReference type="Pfam" id="PF00465">
    <property type="entry name" value="Fe-ADH"/>
    <property type="match status" value="1"/>
</dbReference>
<dbReference type="GO" id="GO:1990002">
    <property type="term" value="F:methylglyoxal reductase (NADPH) (acetol producing) activity"/>
    <property type="evidence" value="ECO:0007669"/>
    <property type="project" value="TreeGrafter"/>
</dbReference>
<protein>
    <submittedName>
        <fullName evidence="5">Family III metal-dependent polyol dehydrogenase</fullName>
    </submittedName>
</protein>
<dbReference type="SUPFAM" id="SSF56796">
    <property type="entry name" value="Dehydroquinate synthase-like"/>
    <property type="match status" value="1"/>
</dbReference>
<dbReference type="PANTHER" id="PTHR43633:SF1">
    <property type="entry name" value="ALCOHOL DEHYDROGENASE YQHD"/>
    <property type="match status" value="1"/>
</dbReference>
<keyword evidence="2" id="KW-0560">Oxidoreductase</keyword>
<organism evidence="5 6">
    <name type="scientific">Campylobacter concisus</name>
    <dbReference type="NCBI Taxonomy" id="199"/>
    <lineage>
        <taxon>Bacteria</taxon>
        <taxon>Pseudomonadati</taxon>
        <taxon>Campylobacterota</taxon>
        <taxon>Epsilonproteobacteria</taxon>
        <taxon>Campylobacterales</taxon>
        <taxon>Campylobacteraceae</taxon>
        <taxon>Campylobacter</taxon>
    </lineage>
</organism>
<dbReference type="KEGG" id="ccoc:CCON33237_1810"/>
<dbReference type="RefSeq" id="WP_054197321.1">
    <property type="nucleotide sequence ID" value="NZ_CABMKQ010000046.1"/>
</dbReference>
<dbReference type="Gene3D" id="3.40.50.1970">
    <property type="match status" value="1"/>
</dbReference>
<gene>
    <name evidence="5" type="ORF">CCON33237_1810</name>
</gene>
<dbReference type="GO" id="GO:0005829">
    <property type="term" value="C:cytosol"/>
    <property type="evidence" value="ECO:0007669"/>
    <property type="project" value="TreeGrafter"/>
</dbReference>
<evidence type="ECO:0000256" key="1">
    <source>
        <dbReference type="ARBA" id="ARBA00007358"/>
    </source>
</evidence>
<dbReference type="Proteomes" id="UP000066049">
    <property type="component" value="Chromosome"/>
</dbReference>
<dbReference type="InterPro" id="IPR001670">
    <property type="entry name" value="ADH_Fe/GldA"/>
</dbReference>
<proteinExistence type="inferred from homology"/>
<feature type="domain" description="Alcohol dehydrogenase iron-type/glycerol dehydrogenase GldA" evidence="3">
    <location>
        <begin position="9"/>
        <end position="177"/>
    </location>
</feature>
<dbReference type="Gene3D" id="1.20.1090.10">
    <property type="entry name" value="Dehydroquinate synthase-like - alpha domain"/>
    <property type="match status" value="1"/>
</dbReference>
<sequence length="381" mass="41606">MQNFSFLNPTKIEFGKDKEQNIGKYMKEFGVKKTLIIYGSDRIIKNGLFDVAAKSLSANGIEFCKIGGVKSNPVLSKVNEAINLAKKQGVDSVLAIGGGSVLDTAKAVAAGVKYNGDVWDFFTGKDPSDALMIFDIITLAATGSEMNGGSVVTNEATKQKFAMHGACLYPKVSVINPLLQASVSKEYLVYSASDIIAHSIEGYFTASIQPEIINLYIEANIKTVMKTTEILLKEPENYDARGEFAWAATMALNGLTYVGTAGYSYPNHMIEHAIGAVVDCAHGAGLSVVMPAWMKWYKSRNLEAFKRFGKEIFGVDDADAGIEKLKEWFSKIGTPTSLIEIGVDDTNLDEIMALVYDYAKGRRLEQIYTKEAISEIFALAR</sequence>
<dbReference type="GeneID" id="28663489"/>
<dbReference type="InterPro" id="IPR056798">
    <property type="entry name" value="ADH_Fe_C"/>
</dbReference>
<dbReference type="CDD" id="cd08187">
    <property type="entry name" value="BDH"/>
    <property type="match status" value="1"/>
</dbReference>
<dbReference type="PANTHER" id="PTHR43633">
    <property type="entry name" value="ALCOHOL DEHYDROGENASE YQHD"/>
    <property type="match status" value="1"/>
</dbReference>
<dbReference type="GO" id="GO:0008106">
    <property type="term" value="F:alcohol dehydrogenase (NADP+) activity"/>
    <property type="evidence" value="ECO:0007669"/>
    <property type="project" value="TreeGrafter"/>
</dbReference>
<evidence type="ECO:0000259" key="4">
    <source>
        <dbReference type="Pfam" id="PF25137"/>
    </source>
</evidence>
<dbReference type="EMBL" id="CP012541">
    <property type="protein sequence ID" value="ALF48443.1"/>
    <property type="molecule type" value="Genomic_DNA"/>
</dbReference>
<evidence type="ECO:0000313" key="5">
    <source>
        <dbReference type="EMBL" id="ALF48443.1"/>
    </source>
</evidence>
<name>A0A0M5MEP1_9BACT</name>
<evidence type="ECO:0000313" key="6">
    <source>
        <dbReference type="Proteomes" id="UP000066049"/>
    </source>
</evidence>
<dbReference type="PATRIC" id="fig|199.248.peg.1866"/>
<comment type="similarity">
    <text evidence="1">Belongs to the iron-containing alcohol dehydrogenase family.</text>
</comment>
<reference evidence="6" key="1">
    <citation type="submission" date="2015-08" db="EMBL/GenBank/DDBJ databases">
        <title>Comparative genomics of the Campylobacter concisus group.</title>
        <authorList>
            <person name="Miller W.G."/>
            <person name="Yee E."/>
            <person name="Chapman M.H."/>
            <person name="Huynh S."/>
            <person name="Bono J.L."/>
            <person name="On S.L.W."/>
            <person name="St Leger J."/>
            <person name="Foster G."/>
            <person name="Parker C.T."/>
        </authorList>
    </citation>
    <scope>NUCLEOTIDE SEQUENCE [LARGE SCALE GENOMIC DNA]</scope>
    <source>
        <strain evidence="6">ATCC 33237</strain>
    </source>
</reference>
<evidence type="ECO:0000259" key="3">
    <source>
        <dbReference type="Pfam" id="PF00465"/>
    </source>
</evidence>
<dbReference type="GO" id="GO:1990362">
    <property type="term" value="F:butanol dehydrogenase (NAD+) activity"/>
    <property type="evidence" value="ECO:0007669"/>
    <property type="project" value="InterPro"/>
</dbReference>
<dbReference type="GO" id="GO:0046872">
    <property type="term" value="F:metal ion binding"/>
    <property type="evidence" value="ECO:0007669"/>
    <property type="project" value="InterPro"/>
</dbReference>
<accession>A0A0M5MEP1</accession>
<evidence type="ECO:0000256" key="2">
    <source>
        <dbReference type="ARBA" id="ARBA00023002"/>
    </source>
</evidence>
<dbReference type="FunFam" id="3.40.50.1970:FF:000003">
    <property type="entry name" value="Alcohol dehydrogenase, iron-containing"/>
    <property type="match status" value="1"/>
</dbReference>
<dbReference type="InterPro" id="IPR044731">
    <property type="entry name" value="BDH-like"/>
</dbReference>
<feature type="domain" description="Fe-containing alcohol dehydrogenase-like C-terminal" evidence="4">
    <location>
        <begin position="189"/>
        <end position="378"/>
    </location>
</feature>
<dbReference type="Pfam" id="PF25137">
    <property type="entry name" value="ADH_Fe_C"/>
    <property type="match status" value="1"/>
</dbReference>